<comment type="subcellular location">
    <subcellularLocation>
        <location evidence="1">Cell inner membrane</location>
    </subcellularLocation>
</comment>
<dbReference type="GO" id="GO:0005886">
    <property type="term" value="C:plasma membrane"/>
    <property type="evidence" value="ECO:0007669"/>
    <property type="project" value="UniProtKB-SubCell"/>
</dbReference>
<name>A0A2R4BP77_THAAR</name>
<keyword evidence="7" id="KW-0653">Protein transport</keyword>
<keyword evidence="8" id="KW-1133">Transmembrane helix</keyword>
<accession>A0A2R4BP77</accession>
<dbReference type="OrthoDB" id="9180919at2"/>
<keyword evidence="4" id="KW-1003">Cell membrane</keyword>
<protein>
    <submittedName>
        <fullName evidence="11">General secretion pathway protein K</fullName>
    </submittedName>
</protein>
<organism evidence="11 12">
    <name type="scientific">Thauera aromatica K172</name>
    <dbReference type="NCBI Taxonomy" id="44139"/>
    <lineage>
        <taxon>Bacteria</taxon>
        <taxon>Pseudomonadati</taxon>
        <taxon>Pseudomonadota</taxon>
        <taxon>Betaproteobacteria</taxon>
        <taxon>Rhodocyclales</taxon>
        <taxon>Zoogloeaceae</taxon>
        <taxon>Thauera</taxon>
    </lineage>
</organism>
<dbReference type="Gene3D" id="1.10.40.60">
    <property type="entry name" value="EpsJ-like"/>
    <property type="match status" value="1"/>
</dbReference>
<comment type="similarity">
    <text evidence="2">Belongs to the GSP K family.</text>
</comment>
<dbReference type="RefSeq" id="WP_159051694.1">
    <property type="nucleotide sequence ID" value="NZ_CP028339.1"/>
</dbReference>
<evidence type="ECO:0000256" key="2">
    <source>
        <dbReference type="ARBA" id="ARBA00007246"/>
    </source>
</evidence>
<gene>
    <name evidence="11" type="ORF">Tharo_2239</name>
</gene>
<keyword evidence="3" id="KW-0813">Transport</keyword>
<evidence type="ECO:0000256" key="1">
    <source>
        <dbReference type="ARBA" id="ARBA00004533"/>
    </source>
</evidence>
<evidence type="ECO:0000256" key="3">
    <source>
        <dbReference type="ARBA" id="ARBA00022448"/>
    </source>
</evidence>
<keyword evidence="12" id="KW-1185">Reference proteome</keyword>
<evidence type="ECO:0000256" key="4">
    <source>
        <dbReference type="ARBA" id="ARBA00022475"/>
    </source>
</evidence>
<dbReference type="InterPro" id="IPR038072">
    <property type="entry name" value="GspK_central_sf"/>
</dbReference>
<dbReference type="Pfam" id="PF21687">
    <property type="entry name" value="T2SSK_1st"/>
    <property type="match status" value="1"/>
</dbReference>
<keyword evidence="5" id="KW-0997">Cell inner membrane</keyword>
<dbReference type="GO" id="GO:0009306">
    <property type="term" value="P:protein secretion"/>
    <property type="evidence" value="ECO:0007669"/>
    <property type="project" value="InterPro"/>
</dbReference>
<feature type="domain" description="T2SS protein K first SAM-like" evidence="10">
    <location>
        <begin position="106"/>
        <end position="180"/>
    </location>
</feature>
<proteinExistence type="inferred from homology"/>
<dbReference type="InterPro" id="IPR049031">
    <property type="entry name" value="T2SSK_SAM-like_1st"/>
</dbReference>
<evidence type="ECO:0000256" key="6">
    <source>
        <dbReference type="ARBA" id="ARBA00022692"/>
    </source>
</evidence>
<keyword evidence="6" id="KW-0812">Transmembrane</keyword>
<evidence type="ECO:0000313" key="12">
    <source>
        <dbReference type="Proteomes" id="UP000241885"/>
    </source>
</evidence>
<dbReference type="InterPro" id="IPR005628">
    <property type="entry name" value="GspK"/>
</dbReference>
<evidence type="ECO:0000256" key="9">
    <source>
        <dbReference type="ARBA" id="ARBA00023136"/>
    </source>
</evidence>
<dbReference type="PANTHER" id="PTHR38831">
    <property type="entry name" value="TYPE II SECRETION SYSTEM PROTEIN K"/>
    <property type="match status" value="1"/>
</dbReference>
<dbReference type="AlphaFoldDB" id="A0A2R4BP77"/>
<evidence type="ECO:0000313" key="11">
    <source>
        <dbReference type="EMBL" id="AVR89137.1"/>
    </source>
</evidence>
<keyword evidence="9" id="KW-0472">Membrane</keyword>
<dbReference type="PANTHER" id="PTHR38831:SF1">
    <property type="entry name" value="TYPE II SECRETION SYSTEM PROTEIN K-RELATED"/>
    <property type="match status" value="1"/>
</dbReference>
<evidence type="ECO:0000256" key="7">
    <source>
        <dbReference type="ARBA" id="ARBA00022927"/>
    </source>
</evidence>
<sequence length="295" mass="31240">MALVAVLWIVAALSIFAMGLAGATRAEIRSAQGARAFAEAAAYGDAAIELAVRELHFAEKTIDRSFATAYEIDGRRIGVRISPGGGYVDLNGASQALLHDLFAFGAGLESDQAETLAQRVVDWRDADDEPLPLGAEDADYEAAGVAFRTRGGPFETPEDLLQVLGVSFDTYDKIRDLLTTWTGAGGIDPLAAPPAMFKILAPGDLRAAETYLALREAGEPAIDTTAFNQEHILLSSGSIFRLEASYPADQGRVLARVRWVDAATPGIAGLPWRTLRIEPVRSIPMKGGNGGGNGA</sequence>
<dbReference type="EMBL" id="CP028339">
    <property type="protein sequence ID" value="AVR89137.1"/>
    <property type="molecule type" value="Genomic_DNA"/>
</dbReference>
<evidence type="ECO:0000256" key="5">
    <source>
        <dbReference type="ARBA" id="ARBA00022519"/>
    </source>
</evidence>
<reference evidence="11 12" key="1">
    <citation type="submission" date="2018-03" db="EMBL/GenBank/DDBJ databases">
        <title>Complete genome sequence of Thauera aromatica, a model organism for studying aromatic compound degradation under denitrifying conditions.</title>
        <authorList>
            <person name="Lo H.-Y."/>
            <person name="Goris T."/>
            <person name="Boll M."/>
            <person name="Mueller J.A."/>
        </authorList>
    </citation>
    <scope>NUCLEOTIDE SEQUENCE [LARGE SCALE GENOMIC DNA]</scope>
    <source>
        <strain evidence="11 12">K172</strain>
    </source>
</reference>
<dbReference type="SUPFAM" id="SSF158544">
    <property type="entry name" value="GspK insert domain-like"/>
    <property type="match status" value="1"/>
</dbReference>
<evidence type="ECO:0000259" key="10">
    <source>
        <dbReference type="Pfam" id="PF21687"/>
    </source>
</evidence>
<evidence type="ECO:0000256" key="8">
    <source>
        <dbReference type="ARBA" id="ARBA00022989"/>
    </source>
</evidence>
<dbReference type="Proteomes" id="UP000241885">
    <property type="component" value="Chromosome"/>
</dbReference>
<dbReference type="KEGG" id="tak:Tharo_2239"/>